<dbReference type="CDD" id="cd03801">
    <property type="entry name" value="GT4_PimA-like"/>
    <property type="match status" value="1"/>
</dbReference>
<keyword evidence="2" id="KW-1185">Reference proteome</keyword>
<dbReference type="RefSeq" id="WP_346060259.1">
    <property type="nucleotide sequence ID" value="NZ_BAAAVQ010000076.1"/>
</dbReference>
<organism evidence="1 2">
    <name type="scientific">Glutamicibacter bergerei</name>
    <dbReference type="NCBI Taxonomy" id="256702"/>
    <lineage>
        <taxon>Bacteria</taxon>
        <taxon>Bacillati</taxon>
        <taxon>Actinomycetota</taxon>
        <taxon>Actinomycetes</taxon>
        <taxon>Micrococcales</taxon>
        <taxon>Micrococcaceae</taxon>
        <taxon>Glutamicibacter</taxon>
    </lineage>
</organism>
<accession>A0ABV9ML53</accession>
<dbReference type="Gene3D" id="3.40.50.2000">
    <property type="entry name" value="Glycogen Phosphorylase B"/>
    <property type="match status" value="2"/>
</dbReference>
<dbReference type="EC" id="2.4.-.-" evidence="1"/>
<sequence length="352" mass="39018">MEVVAALRNDFQILVWLPVDHQDGQHRLFHILRGQDVQVQHVDMPILRRSLINARGLMRMLRLAPRMVTMMKASQADQVYLMTSACLLLAPLARLARIRQATVHLQEPWGARESVLLRQLARFTHRRIAITKTVAQSTGMAQDQISVIENAVPRLSAANPPRKLDLGADCEQRIRYVVASRWVAVKGHETLLQAWEAAACPGTLYILGSAPAGPQGLDMARLVAQHVTQPDTVKIIGQVDSPQDWFESVDAMILPTDAVEGCGLVPIEGFRHAKPAIVSDSGGPAEVVSHGKDGWIFETKDVVALADILRSNTKNKLSAMGVEGRQKYEEKYTPERFTQTLREEMSGVLLGH</sequence>
<dbReference type="Pfam" id="PF13692">
    <property type="entry name" value="Glyco_trans_1_4"/>
    <property type="match status" value="1"/>
</dbReference>
<dbReference type="EMBL" id="JBHSHE010000022">
    <property type="protein sequence ID" value="MFC4715719.1"/>
    <property type="molecule type" value="Genomic_DNA"/>
</dbReference>
<dbReference type="PANTHER" id="PTHR12526">
    <property type="entry name" value="GLYCOSYLTRANSFERASE"/>
    <property type="match status" value="1"/>
</dbReference>
<keyword evidence="1" id="KW-0808">Transferase</keyword>
<comment type="caution">
    <text evidence="1">The sequence shown here is derived from an EMBL/GenBank/DDBJ whole genome shotgun (WGS) entry which is preliminary data.</text>
</comment>
<dbReference type="GO" id="GO:0016757">
    <property type="term" value="F:glycosyltransferase activity"/>
    <property type="evidence" value="ECO:0007669"/>
    <property type="project" value="UniProtKB-KW"/>
</dbReference>
<keyword evidence="1" id="KW-0328">Glycosyltransferase</keyword>
<evidence type="ECO:0000313" key="2">
    <source>
        <dbReference type="Proteomes" id="UP001595884"/>
    </source>
</evidence>
<dbReference type="SUPFAM" id="SSF53756">
    <property type="entry name" value="UDP-Glycosyltransferase/glycogen phosphorylase"/>
    <property type="match status" value="1"/>
</dbReference>
<protein>
    <submittedName>
        <fullName evidence="1">Glycosyltransferase family 4 protein</fullName>
        <ecNumber evidence="1">2.4.-.-</ecNumber>
    </submittedName>
</protein>
<dbReference type="Proteomes" id="UP001595884">
    <property type="component" value="Unassembled WGS sequence"/>
</dbReference>
<evidence type="ECO:0000313" key="1">
    <source>
        <dbReference type="EMBL" id="MFC4715719.1"/>
    </source>
</evidence>
<proteinExistence type="predicted"/>
<gene>
    <name evidence="1" type="ORF">ACFO7V_06155</name>
</gene>
<reference evidence="2" key="1">
    <citation type="journal article" date="2019" name="Int. J. Syst. Evol. Microbiol.">
        <title>The Global Catalogue of Microorganisms (GCM) 10K type strain sequencing project: providing services to taxonomists for standard genome sequencing and annotation.</title>
        <authorList>
            <consortium name="The Broad Institute Genomics Platform"/>
            <consortium name="The Broad Institute Genome Sequencing Center for Infectious Disease"/>
            <person name="Wu L."/>
            <person name="Ma J."/>
        </authorList>
    </citation>
    <scope>NUCLEOTIDE SEQUENCE [LARGE SCALE GENOMIC DNA]</scope>
    <source>
        <strain evidence="2">CGMCC 1.12849</strain>
    </source>
</reference>
<name>A0ABV9ML53_9MICC</name>